<reference evidence="2 3" key="1">
    <citation type="submission" date="2016-10" db="EMBL/GenBank/DDBJ databases">
        <authorList>
            <person name="Varghese N."/>
            <person name="Submissions S."/>
        </authorList>
    </citation>
    <scope>NUCLEOTIDE SEQUENCE [LARGE SCALE GENOMIC DNA]</scope>
    <source>
        <strain evidence="3">YIM D21,KCTC 23444,ACCC 10710</strain>
    </source>
</reference>
<dbReference type="Proteomes" id="UP000325289">
    <property type="component" value="Unassembled WGS sequence"/>
</dbReference>
<dbReference type="Pfam" id="PF00565">
    <property type="entry name" value="SNase"/>
    <property type="match status" value="1"/>
</dbReference>
<dbReference type="Gene3D" id="2.40.50.90">
    <property type="match status" value="1"/>
</dbReference>
<dbReference type="InterPro" id="IPR016071">
    <property type="entry name" value="Staphylococal_nuclease_OB-fold"/>
</dbReference>
<proteinExistence type="predicted"/>
<dbReference type="InterPro" id="IPR035437">
    <property type="entry name" value="SNase_OB-fold_sf"/>
</dbReference>
<evidence type="ECO:0000259" key="1">
    <source>
        <dbReference type="Pfam" id="PF00565"/>
    </source>
</evidence>
<evidence type="ECO:0000313" key="2">
    <source>
        <dbReference type="EMBL" id="SFD67713.1"/>
    </source>
</evidence>
<dbReference type="OrthoDB" id="9792155at2"/>
<accession>A0A1I1UG17</accession>
<dbReference type="SUPFAM" id="SSF50199">
    <property type="entry name" value="Staphylococcal nuclease"/>
    <property type="match status" value="1"/>
</dbReference>
<feature type="domain" description="TNase-like" evidence="1">
    <location>
        <begin position="38"/>
        <end position="108"/>
    </location>
</feature>
<organism evidence="2 3">
    <name type="scientific">Roseivivax sediminis</name>
    <dbReference type="NCBI Taxonomy" id="936889"/>
    <lineage>
        <taxon>Bacteria</taxon>
        <taxon>Pseudomonadati</taxon>
        <taxon>Pseudomonadota</taxon>
        <taxon>Alphaproteobacteria</taxon>
        <taxon>Rhodobacterales</taxon>
        <taxon>Roseobacteraceae</taxon>
        <taxon>Roseivivax</taxon>
    </lineage>
</organism>
<keyword evidence="3" id="KW-1185">Reference proteome</keyword>
<dbReference type="RefSeq" id="WP_149754640.1">
    <property type="nucleotide sequence ID" value="NZ_FOMS01000002.1"/>
</dbReference>
<gene>
    <name evidence="2" type="ORF">SAMN04515678_102240</name>
</gene>
<dbReference type="AlphaFoldDB" id="A0A1I1UG17"/>
<sequence length="114" mass="11975">MNCLAIIAVTASMIVDGDTVRLDGPNARLTGVGNVPFDTPETYQPECGYEAEVGAEATALVKSLMPGNLCIINRGGGGYGRDLAVLFGNDGEDVREPLMRAGLAKASKNADWCR</sequence>
<protein>
    <recommendedName>
        <fullName evidence="1">TNase-like domain-containing protein</fullName>
    </recommendedName>
</protein>
<name>A0A1I1UG17_9RHOB</name>
<evidence type="ECO:0000313" key="3">
    <source>
        <dbReference type="Proteomes" id="UP000325289"/>
    </source>
</evidence>
<dbReference type="EMBL" id="FOMS01000002">
    <property type="protein sequence ID" value="SFD67713.1"/>
    <property type="molecule type" value="Genomic_DNA"/>
</dbReference>